<gene>
    <name evidence="2" type="ORF">AVEN_147783_1</name>
</gene>
<evidence type="ECO:0000256" key="1">
    <source>
        <dbReference type="SAM" id="MobiDB-lite"/>
    </source>
</evidence>
<comment type="caution">
    <text evidence="2">The sequence shown here is derived from an EMBL/GenBank/DDBJ whole genome shotgun (WGS) entry which is preliminary data.</text>
</comment>
<dbReference type="AlphaFoldDB" id="A0A4Y2WB18"/>
<keyword evidence="3" id="KW-1185">Reference proteome</keyword>
<reference evidence="2 3" key="1">
    <citation type="journal article" date="2019" name="Sci. Rep.">
        <title>Orb-weaving spider Araneus ventricosus genome elucidates the spidroin gene catalogue.</title>
        <authorList>
            <person name="Kono N."/>
            <person name="Nakamura H."/>
            <person name="Ohtoshi R."/>
            <person name="Moran D.A.P."/>
            <person name="Shinohara A."/>
            <person name="Yoshida Y."/>
            <person name="Fujiwara M."/>
            <person name="Mori M."/>
            <person name="Tomita M."/>
            <person name="Arakawa K."/>
        </authorList>
    </citation>
    <scope>NUCLEOTIDE SEQUENCE [LARGE SCALE GENOMIC DNA]</scope>
</reference>
<evidence type="ECO:0000313" key="2">
    <source>
        <dbReference type="EMBL" id="GBO33666.1"/>
    </source>
</evidence>
<evidence type="ECO:0000313" key="3">
    <source>
        <dbReference type="Proteomes" id="UP000499080"/>
    </source>
</evidence>
<name>A0A4Y2WB18_ARAVE</name>
<proteinExistence type="predicted"/>
<accession>A0A4Y2WB18</accession>
<organism evidence="2 3">
    <name type="scientific">Araneus ventricosus</name>
    <name type="common">Orbweaver spider</name>
    <name type="synonym">Epeira ventricosa</name>
    <dbReference type="NCBI Taxonomy" id="182803"/>
    <lineage>
        <taxon>Eukaryota</taxon>
        <taxon>Metazoa</taxon>
        <taxon>Ecdysozoa</taxon>
        <taxon>Arthropoda</taxon>
        <taxon>Chelicerata</taxon>
        <taxon>Arachnida</taxon>
        <taxon>Araneae</taxon>
        <taxon>Araneomorphae</taxon>
        <taxon>Entelegynae</taxon>
        <taxon>Araneoidea</taxon>
        <taxon>Araneidae</taxon>
        <taxon>Araneus</taxon>
    </lineage>
</organism>
<feature type="region of interest" description="Disordered" evidence="1">
    <location>
        <begin position="83"/>
        <end position="108"/>
    </location>
</feature>
<protein>
    <submittedName>
        <fullName evidence="2">Uncharacterized protein</fullName>
    </submittedName>
</protein>
<dbReference type="EMBL" id="BGPR01057322">
    <property type="protein sequence ID" value="GBO33666.1"/>
    <property type="molecule type" value="Genomic_DNA"/>
</dbReference>
<dbReference type="Proteomes" id="UP000499080">
    <property type="component" value="Unassembled WGS sequence"/>
</dbReference>
<sequence length="108" mass="11860">MISSSRFGILRDIQILKSLHSRLLPSNLFLGLGFAAGRFQVQNLIPLKSAVYVDLLHVESYVIKSNLANTDLMGRGGLVVRSRPRDRRVAGSKPDSTEDPPCMGPVAR</sequence>